<reference evidence="1 2" key="1">
    <citation type="journal article" date="2014" name="Am. J. Bot.">
        <title>Genome assembly and annotation for red clover (Trifolium pratense; Fabaceae).</title>
        <authorList>
            <person name="Istvanek J."/>
            <person name="Jaros M."/>
            <person name="Krenek A."/>
            <person name="Repkova J."/>
        </authorList>
    </citation>
    <scope>NUCLEOTIDE SEQUENCE [LARGE SCALE GENOMIC DNA]</scope>
    <source>
        <strain evidence="2">cv. Tatra</strain>
        <tissue evidence="1">Young leaves</tissue>
    </source>
</reference>
<reference evidence="1 2" key="2">
    <citation type="journal article" date="2017" name="Front. Plant Sci.">
        <title>Gene Classification and Mining of Molecular Markers Useful in Red Clover (Trifolium pratense) Breeding.</title>
        <authorList>
            <person name="Istvanek J."/>
            <person name="Dluhosova J."/>
            <person name="Dluhos P."/>
            <person name="Patkova L."/>
            <person name="Nedelnik J."/>
            <person name="Repkova J."/>
        </authorList>
    </citation>
    <scope>NUCLEOTIDE SEQUENCE [LARGE SCALE GENOMIC DNA]</scope>
    <source>
        <strain evidence="2">cv. Tatra</strain>
        <tissue evidence="1">Young leaves</tissue>
    </source>
</reference>
<sequence length="173" mass="19721">MLRTNVASCQNWVECHISYLELPDRKIKSLCYTVTVVEGSWVEETGEGLSGLEEHDNDISVKMEQVEICSHNPAAGLLKPLWIPSQIWEDISIAFIIDSRTCPVFHVSQLKKVSGDYSLKAAFPEELEVGVGRFSCVLASREIIKCGSPIRQWFVMWKGDFNHDTTWEYEPIR</sequence>
<evidence type="ECO:0008006" key="3">
    <source>
        <dbReference type="Google" id="ProtNLM"/>
    </source>
</evidence>
<comment type="caution">
    <text evidence="1">The sequence shown here is derived from an EMBL/GenBank/DDBJ whole genome shotgun (WGS) entry which is preliminary data.</text>
</comment>
<proteinExistence type="predicted"/>
<accession>A0A2K3NTF7</accession>
<gene>
    <name evidence="1" type="ORF">L195_g002782</name>
</gene>
<evidence type="ECO:0000313" key="2">
    <source>
        <dbReference type="Proteomes" id="UP000236291"/>
    </source>
</evidence>
<dbReference type="Proteomes" id="UP000236291">
    <property type="component" value="Unassembled WGS sequence"/>
</dbReference>
<protein>
    <recommendedName>
        <fullName evidence="3">Chromo domain-containing protein</fullName>
    </recommendedName>
</protein>
<dbReference type="AlphaFoldDB" id="A0A2K3NTF7"/>
<organism evidence="1 2">
    <name type="scientific">Trifolium pratense</name>
    <name type="common">Red clover</name>
    <dbReference type="NCBI Taxonomy" id="57577"/>
    <lineage>
        <taxon>Eukaryota</taxon>
        <taxon>Viridiplantae</taxon>
        <taxon>Streptophyta</taxon>
        <taxon>Embryophyta</taxon>
        <taxon>Tracheophyta</taxon>
        <taxon>Spermatophyta</taxon>
        <taxon>Magnoliopsida</taxon>
        <taxon>eudicotyledons</taxon>
        <taxon>Gunneridae</taxon>
        <taxon>Pentapetalae</taxon>
        <taxon>rosids</taxon>
        <taxon>fabids</taxon>
        <taxon>Fabales</taxon>
        <taxon>Fabaceae</taxon>
        <taxon>Papilionoideae</taxon>
        <taxon>50 kb inversion clade</taxon>
        <taxon>NPAAA clade</taxon>
        <taxon>Hologalegina</taxon>
        <taxon>IRL clade</taxon>
        <taxon>Trifolieae</taxon>
        <taxon>Trifolium</taxon>
    </lineage>
</organism>
<dbReference type="EMBL" id="ASHM01001246">
    <property type="protein sequence ID" value="PNY06319.1"/>
    <property type="molecule type" value="Genomic_DNA"/>
</dbReference>
<evidence type="ECO:0000313" key="1">
    <source>
        <dbReference type="EMBL" id="PNY06319.1"/>
    </source>
</evidence>
<name>A0A2K3NTF7_TRIPR</name>